<evidence type="ECO:0000256" key="3">
    <source>
        <dbReference type="ARBA" id="ARBA00022448"/>
    </source>
</evidence>
<evidence type="ECO:0000256" key="2">
    <source>
        <dbReference type="ARBA" id="ARBA00007015"/>
    </source>
</evidence>
<dbReference type="GO" id="GO:0016020">
    <property type="term" value="C:membrane"/>
    <property type="evidence" value="ECO:0007669"/>
    <property type="project" value="UniProtKB-SubCell"/>
</dbReference>
<reference evidence="8 9" key="1">
    <citation type="journal article" date="2019" name="Sci. Rep.">
        <title>Comparative genomics of chytrid fungi reveal insights into the obligate biotrophic and pathogenic lifestyle of Synchytrium endobioticum.</title>
        <authorList>
            <person name="van de Vossenberg B.T.L.H."/>
            <person name="Warris S."/>
            <person name="Nguyen H.D.T."/>
            <person name="van Gent-Pelzer M.P.E."/>
            <person name="Joly D.L."/>
            <person name="van de Geest H.C."/>
            <person name="Bonants P.J.M."/>
            <person name="Smith D.S."/>
            <person name="Levesque C.A."/>
            <person name="van der Lee T.A.J."/>
        </authorList>
    </citation>
    <scope>NUCLEOTIDE SEQUENCE [LARGE SCALE GENOMIC DNA]</scope>
    <source>
        <strain evidence="8 9">CBS 675.73</strain>
    </source>
</reference>
<evidence type="ECO:0000256" key="4">
    <source>
        <dbReference type="ARBA" id="ARBA00022692"/>
    </source>
</evidence>
<dbReference type="Pfam" id="PF03092">
    <property type="entry name" value="BT1"/>
    <property type="match status" value="1"/>
</dbReference>
<feature type="transmembrane region" description="Helical" evidence="7">
    <location>
        <begin position="333"/>
        <end position="357"/>
    </location>
</feature>
<dbReference type="Proteomes" id="UP000320333">
    <property type="component" value="Unassembled WGS sequence"/>
</dbReference>
<feature type="transmembrane region" description="Helical" evidence="7">
    <location>
        <begin position="369"/>
        <end position="392"/>
    </location>
</feature>
<dbReference type="OrthoDB" id="754047at2759"/>
<dbReference type="PANTHER" id="PTHR31585">
    <property type="entry name" value="FOLATE-BIOPTERIN TRANSPORTER 1, CHLOROPLASTIC"/>
    <property type="match status" value="1"/>
</dbReference>
<evidence type="ECO:0000256" key="5">
    <source>
        <dbReference type="ARBA" id="ARBA00022989"/>
    </source>
</evidence>
<keyword evidence="3" id="KW-0813">Transport</keyword>
<feature type="transmembrane region" description="Helical" evidence="7">
    <location>
        <begin position="423"/>
        <end position="443"/>
    </location>
</feature>
<dbReference type="Gene3D" id="1.20.1250.20">
    <property type="entry name" value="MFS general substrate transporter like domains"/>
    <property type="match status" value="1"/>
</dbReference>
<feature type="transmembrane region" description="Helical" evidence="7">
    <location>
        <begin position="135"/>
        <end position="156"/>
    </location>
</feature>
<feature type="transmembrane region" description="Helical" evidence="7">
    <location>
        <begin position="74"/>
        <end position="92"/>
    </location>
</feature>
<keyword evidence="6 7" id="KW-0472">Membrane</keyword>
<comment type="subcellular location">
    <subcellularLocation>
        <location evidence="1">Membrane</location>
        <topology evidence="1">Multi-pass membrane protein</topology>
    </subcellularLocation>
</comment>
<dbReference type="EMBL" id="QEAP01000057">
    <property type="protein sequence ID" value="TPX76108.1"/>
    <property type="molecule type" value="Genomic_DNA"/>
</dbReference>
<evidence type="ECO:0000313" key="9">
    <source>
        <dbReference type="Proteomes" id="UP000320333"/>
    </source>
</evidence>
<feature type="transmembrane region" description="Helical" evidence="7">
    <location>
        <begin position="201"/>
        <end position="222"/>
    </location>
</feature>
<keyword evidence="5 7" id="KW-1133">Transmembrane helix</keyword>
<gene>
    <name evidence="8" type="ORF">CcCBS67573_g02623</name>
</gene>
<comment type="similarity">
    <text evidence="2">Belongs to the major facilitator superfamily. Folate-biopterin transporter (TC 2.A.71) family.</text>
</comment>
<dbReference type="InterPro" id="IPR039309">
    <property type="entry name" value="BT1"/>
</dbReference>
<accession>A0A507FKZ9</accession>
<evidence type="ECO:0000256" key="7">
    <source>
        <dbReference type="SAM" id="Phobius"/>
    </source>
</evidence>
<dbReference type="PANTHER" id="PTHR31585:SF2">
    <property type="entry name" value="FOLATE-BIOPTERIN TRANSPORTER 7-RELATED"/>
    <property type="match status" value="1"/>
</dbReference>
<keyword evidence="9" id="KW-1185">Reference proteome</keyword>
<name>A0A507FKZ9_9FUNG</name>
<evidence type="ECO:0000256" key="1">
    <source>
        <dbReference type="ARBA" id="ARBA00004141"/>
    </source>
</evidence>
<evidence type="ECO:0000256" key="6">
    <source>
        <dbReference type="ARBA" id="ARBA00023136"/>
    </source>
</evidence>
<dbReference type="STRING" id="246404.A0A507FKZ9"/>
<dbReference type="SUPFAM" id="SSF103473">
    <property type="entry name" value="MFS general substrate transporter"/>
    <property type="match status" value="1"/>
</dbReference>
<keyword evidence="4 7" id="KW-0812">Transmembrane</keyword>
<feature type="transmembrane region" description="Helical" evidence="7">
    <location>
        <begin position="243"/>
        <end position="268"/>
    </location>
</feature>
<protein>
    <submittedName>
        <fullName evidence="8">Uncharacterized protein</fullName>
    </submittedName>
</protein>
<feature type="transmembrane region" description="Helical" evidence="7">
    <location>
        <begin position="33"/>
        <end position="54"/>
    </location>
</feature>
<sequence>MSVVGKRIVKLLIVQPLLDLHGFLTQSVQEFSLTFMLIIGLTYFLQGFRSYAFGDGIIWFFSNVFQLDPGPTQLYMSTIFITWNIKMLYGLVFDNFPLFRRKDVPYLVISGMISCIGFLALGVPSLTSTPDVTTVWFFLALMGLAMSDVIADAMVVRQAREAGAAGGADLQAYCWVLSSIGGIIGRPLAGYITGTNGNGSRMLLGVIYSASSALGCIVSLMHKEQPCTDASWTVSKFWDQLKRLVFAIIGNTNVWMPMVWIVCGRAIVPDVSAAMNFWKRDVIGVGADTKAYIDTVGDVVSISGLVIGVAVFALTDVVLVYRWNRVAGLSDELFLIGSGTIIHTLHSFQAMPFLVLAAQLCPKDIEATFYAAMMSLGNVGANLGNLYGGYLLTQLHIVQMKAQDDPSTAEPGKSMYDFTYLPLALWIRVVSMGVSALFVFWLVPNSPEDVVDGVKRGGDGGVVDAEWEDGMDEDDEAVRLVPVQGGGVEGERRRHGN</sequence>
<evidence type="ECO:0000313" key="8">
    <source>
        <dbReference type="EMBL" id="TPX76108.1"/>
    </source>
</evidence>
<feature type="transmembrane region" description="Helical" evidence="7">
    <location>
        <begin position="168"/>
        <end position="189"/>
    </location>
</feature>
<comment type="caution">
    <text evidence="8">The sequence shown here is derived from an EMBL/GenBank/DDBJ whole genome shotgun (WGS) entry which is preliminary data.</text>
</comment>
<organism evidence="8 9">
    <name type="scientific">Chytriomyces confervae</name>
    <dbReference type="NCBI Taxonomy" id="246404"/>
    <lineage>
        <taxon>Eukaryota</taxon>
        <taxon>Fungi</taxon>
        <taxon>Fungi incertae sedis</taxon>
        <taxon>Chytridiomycota</taxon>
        <taxon>Chytridiomycota incertae sedis</taxon>
        <taxon>Chytridiomycetes</taxon>
        <taxon>Chytridiales</taxon>
        <taxon>Chytriomycetaceae</taxon>
        <taxon>Chytriomyces</taxon>
    </lineage>
</organism>
<feature type="transmembrane region" description="Helical" evidence="7">
    <location>
        <begin position="104"/>
        <end position="123"/>
    </location>
</feature>
<dbReference type="AlphaFoldDB" id="A0A507FKZ9"/>
<dbReference type="InterPro" id="IPR036259">
    <property type="entry name" value="MFS_trans_sf"/>
</dbReference>
<proteinExistence type="inferred from homology"/>
<feature type="transmembrane region" description="Helical" evidence="7">
    <location>
        <begin position="299"/>
        <end position="321"/>
    </location>
</feature>